<evidence type="ECO:0000313" key="1">
    <source>
        <dbReference type="EMBL" id="KAF5657391.1"/>
    </source>
</evidence>
<comment type="caution">
    <text evidence="1">The sequence shown here is derived from an EMBL/GenBank/DDBJ whole genome shotgun (WGS) entry which is preliminary data.</text>
</comment>
<evidence type="ECO:0000313" key="2">
    <source>
        <dbReference type="Proteomes" id="UP000572754"/>
    </source>
</evidence>
<keyword evidence="2" id="KW-1185">Reference proteome</keyword>
<dbReference type="AlphaFoldDB" id="A0A8H5WEU0"/>
<protein>
    <submittedName>
        <fullName evidence="1">Uncharacterized protein</fullName>
    </submittedName>
</protein>
<dbReference type="Proteomes" id="UP000572754">
    <property type="component" value="Unassembled WGS sequence"/>
</dbReference>
<accession>A0A8H5WEU0</accession>
<proteinExistence type="predicted"/>
<organism evidence="1 2">
    <name type="scientific">Fusarium circinatum</name>
    <name type="common">Pitch canker fungus</name>
    <name type="synonym">Gibberella circinata</name>
    <dbReference type="NCBI Taxonomy" id="48490"/>
    <lineage>
        <taxon>Eukaryota</taxon>
        <taxon>Fungi</taxon>
        <taxon>Dikarya</taxon>
        <taxon>Ascomycota</taxon>
        <taxon>Pezizomycotina</taxon>
        <taxon>Sordariomycetes</taxon>
        <taxon>Hypocreomycetidae</taxon>
        <taxon>Hypocreales</taxon>
        <taxon>Nectriaceae</taxon>
        <taxon>Fusarium</taxon>
        <taxon>Fusarium fujikuroi species complex</taxon>
    </lineage>
</organism>
<reference evidence="1 2" key="2">
    <citation type="submission" date="2020-05" db="EMBL/GenBank/DDBJ databases">
        <title>Identification and distribution of gene clusters putatively required for synthesis of sphingolipid metabolism inhibitors in phylogenetically diverse species of the filamentous fungus Fusarium.</title>
        <authorList>
            <person name="Kim H.-S."/>
            <person name="Busman M."/>
            <person name="Brown D.W."/>
            <person name="Divon H."/>
            <person name="Uhlig S."/>
            <person name="Proctor R.H."/>
        </authorList>
    </citation>
    <scope>NUCLEOTIDE SEQUENCE [LARGE SCALE GENOMIC DNA]</scope>
    <source>
        <strain evidence="1 2">NRRL 25331</strain>
    </source>
</reference>
<reference evidence="2" key="1">
    <citation type="journal article" date="2020" name="BMC Genomics">
        <title>Correction to: Identification and distribution of gene clusters required for synthesis of sphingolipid metabolism inhibitors in diverse species of the filamentous fungus Fusarium.</title>
        <authorList>
            <person name="Kim H.S."/>
            <person name="Lohmar J.M."/>
            <person name="Busman M."/>
            <person name="Brown D.W."/>
            <person name="Naumann T.A."/>
            <person name="Divon H.H."/>
            <person name="Lysoe E."/>
            <person name="Uhlig S."/>
            <person name="Proctor R.H."/>
        </authorList>
    </citation>
    <scope>NUCLEOTIDE SEQUENCE [LARGE SCALE GENOMIC DNA]</scope>
    <source>
        <strain evidence="2">NRRL 25331</strain>
    </source>
</reference>
<dbReference type="EMBL" id="JAAQPE010000649">
    <property type="protein sequence ID" value="KAF5657391.1"/>
    <property type="molecule type" value="Genomic_DNA"/>
</dbReference>
<sequence length="87" mass="9634">MDSTKRRLLSVVLYPFTMTSPNTVATFLNEANIRWSPAVLSFGSNYPSSTDVVMRLPPGQQILPSINMPSARDGSLLMAHPRDRLLS</sequence>
<gene>
    <name evidence="1" type="ORF">FCIRC_13269</name>
</gene>
<name>A0A8H5WEU0_FUSCI</name>